<name>K0SBN1_THAOC</name>
<dbReference type="Proteomes" id="UP000266841">
    <property type="component" value="Unassembled WGS sequence"/>
</dbReference>
<feature type="compositionally biased region" description="Low complexity" evidence="1">
    <location>
        <begin position="46"/>
        <end position="64"/>
    </location>
</feature>
<evidence type="ECO:0000313" key="2">
    <source>
        <dbReference type="EMBL" id="EJK58336.1"/>
    </source>
</evidence>
<feature type="non-terminal residue" evidence="2">
    <location>
        <position position="1"/>
    </location>
</feature>
<organism evidence="2 3">
    <name type="scientific">Thalassiosira oceanica</name>
    <name type="common">Marine diatom</name>
    <dbReference type="NCBI Taxonomy" id="159749"/>
    <lineage>
        <taxon>Eukaryota</taxon>
        <taxon>Sar</taxon>
        <taxon>Stramenopiles</taxon>
        <taxon>Ochrophyta</taxon>
        <taxon>Bacillariophyta</taxon>
        <taxon>Coscinodiscophyceae</taxon>
        <taxon>Thalassiosirophycidae</taxon>
        <taxon>Thalassiosirales</taxon>
        <taxon>Thalassiosiraceae</taxon>
        <taxon>Thalassiosira</taxon>
    </lineage>
</organism>
<accession>K0SBN1</accession>
<feature type="region of interest" description="Disordered" evidence="1">
    <location>
        <begin position="1"/>
        <end position="64"/>
    </location>
</feature>
<dbReference type="AlphaFoldDB" id="K0SBN1"/>
<sequence length="170" mass="17827">RWGGGRRRGGSASPKDEGQGRPADVAGEEGWIIVTSSRVTRRRRITSGGAPAGPCGSGPRRAAFPPRAALLSSSITSGGAPAGPCGAAFLSFLREAPRAEAVAVFLDSAPTPRVSPRPPRDDVERETRAPPFVDWESLVERDERIAGSYFSYNSDNRARVGARRGGGVAG</sequence>
<gene>
    <name evidence="2" type="ORF">THAOC_21551</name>
</gene>
<reference evidence="2 3" key="1">
    <citation type="journal article" date="2012" name="Genome Biol.">
        <title>Genome and low-iron response of an oceanic diatom adapted to chronic iron limitation.</title>
        <authorList>
            <person name="Lommer M."/>
            <person name="Specht M."/>
            <person name="Roy A.S."/>
            <person name="Kraemer L."/>
            <person name="Andreson R."/>
            <person name="Gutowska M.A."/>
            <person name="Wolf J."/>
            <person name="Bergner S.V."/>
            <person name="Schilhabel M.B."/>
            <person name="Klostermeier U.C."/>
            <person name="Beiko R.G."/>
            <person name="Rosenstiel P."/>
            <person name="Hippler M."/>
            <person name="Laroche J."/>
        </authorList>
    </citation>
    <scope>NUCLEOTIDE SEQUENCE [LARGE SCALE GENOMIC DNA]</scope>
    <source>
        <strain evidence="2 3">CCMP1005</strain>
    </source>
</reference>
<evidence type="ECO:0000313" key="3">
    <source>
        <dbReference type="Proteomes" id="UP000266841"/>
    </source>
</evidence>
<comment type="caution">
    <text evidence="2">The sequence shown here is derived from an EMBL/GenBank/DDBJ whole genome shotgun (WGS) entry which is preliminary data.</text>
</comment>
<evidence type="ECO:0000256" key="1">
    <source>
        <dbReference type="SAM" id="MobiDB-lite"/>
    </source>
</evidence>
<feature type="compositionally biased region" description="Basic and acidic residues" evidence="1">
    <location>
        <begin position="118"/>
        <end position="128"/>
    </location>
</feature>
<keyword evidence="3" id="KW-1185">Reference proteome</keyword>
<protein>
    <submittedName>
        <fullName evidence="2">Uncharacterized protein</fullName>
    </submittedName>
</protein>
<dbReference type="EMBL" id="AGNL01025549">
    <property type="protein sequence ID" value="EJK58336.1"/>
    <property type="molecule type" value="Genomic_DNA"/>
</dbReference>
<feature type="region of interest" description="Disordered" evidence="1">
    <location>
        <begin position="109"/>
        <end position="128"/>
    </location>
</feature>
<proteinExistence type="predicted"/>